<name>X1IVS8_9ZZZZ</name>
<dbReference type="AlphaFoldDB" id="X1IVS8"/>
<dbReference type="InterPro" id="IPR000631">
    <property type="entry name" value="CARKD"/>
</dbReference>
<reference evidence="2" key="1">
    <citation type="journal article" date="2014" name="Front. Microbiol.">
        <title>High frequency of phylogenetically diverse reductive dehalogenase-homologous genes in deep subseafloor sedimentary metagenomes.</title>
        <authorList>
            <person name="Kawai M."/>
            <person name="Futagami T."/>
            <person name="Toyoda A."/>
            <person name="Takaki Y."/>
            <person name="Nishi S."/>
            <person name="Hori S."/>
            <person name="Arai W."/>
            <person name="Tsubouchi T."/>
            <person name="Morono Y."/>
            <person name="Uchiyama I."/>
            <person name="Ito T."/>
            <person name="Fujiyama A."/>
            <person name="Inagaki F."/>
            <person name="Takami H."/>
        </authorList>
    </citation>
    <scope>NUCLEOTIDE SEQUENCE</scope>
    <source>
        <strain evidence="2">Expedition CK06-06</strain>
    </source>
</reference>
<feature type="non-terminal residue" evidence="2">
    <location>
        <position position="1"/>
    </location>
</feature>
<dbReference type="Pfam" id="PF01256">
    <property type="entry name" value="Carb_kinase"/>
    <property type="match status" value="1"/>
</dbReference>
<accession>X1IVS8</accession>
<feature type="domain" description="YjeF C-terminal" evidence="1">
    <location>
        <begin position="1"/>
        <end position="78"/>
    </location>
</feature>
<evidence type="ECO:0000259" key="1">
    <source>
        <dbReference type="PROSITE" id="PS51383"/>
    </source>
</evidence>
<dbReference type="Gene3D" id="3.40.1190.20">
    <property type="match status" value="1"/>
</dbReference>
<dbReference type="EMBL" id="BARU01041193">
    <property type="protein sequence ID" value="GAH85827.1"/>
    <property type="molecule type" value="Genomic_DNA"/>
</dbReference>
<evidence type="ECO:0000313" key="2">
    <source>
        <dbReference type="EMBL" id="GAH85827.1"/>
    </source>
</evidence>
<dbReference type="GO" id="GO:0016836">
    <property type="term" value="F:hydro-lyase activity"/>
    <property type="evidence" value="ECO:0007669"/>
    <property type="project" value="InterPro"/>
</dbReference>
<dbReference type="PROSITE" id="PS51383">
    <property type="entry name" value="YJEF_C_3"/>
    <property type="match status" value="1"/>
</dbReference>
<proteinExistence type="predicted"/>
<comment type="caution">
    <text evidence="2">The sequence shown here is derived from an EMBL/GenBank/DDBJ whole genome shotgun (WGS) entry which is preliminary data.</text>
</comment>
<dbReference type="SUPFAM" id="SSF53613">
    <property type="entry name" value="Ribokinase-like"/>
    <property type="match status" value="1"/>
</dbReference>
<sequence length="96" mass="10372">RIFINMSGNPGMATAGSGDVLVGTIAAMFGIGFSIEESTRMGVFIHGLAGDLAMRDIGENGIIAGDIMNYLPEAVHYCQEHFEDIIKNIYESIYIV</sequence>
<gene>
    <name evidence="2" type="ORF">S03H2_63552</name>
</gene>
<protein>
    <recommendedName>
        <fullName evidence="1">YjeF C-terminal domain-containing protein</fullName>
    </recommendedName>
</protein>
<organism evidence="2">
    <name type="scientific">marine sediment metagenome</name>
    <dbReference type="NCBI Taxonomy" id="412755"/>
    <lineage>
        <taxon>unclassified sequences</taxon>
        <taxon>metagenomes</taxon>
        <taxon>ecological metagenomes</taxon>
    </lineage>
</organism>
<dbReference type="InterPro" id="IPR029056">
    <property type="entry name" value="Ribokinase-like"/>
</dbReference>